<evidence type="ECO:0000256" key="1">
    <source>
        <dbReference type="ARBA" id="ARBA00006739"/>
    </source>
</evidence>
<dbReference type="SUPFAM" id="SSF53448">
    <property type="entry name" value="Nucleotide-diphospho-sugar transferases"/>
    <property type="match status" value="1"/>
</dbReference>
<keyword evidence="6" id="KW-1185">Reference proteome</keyword>
<name>A0A1I5NJE6_9HYPH</name>
<organism evidence="5 6">
    <name type="scientific">Cohaesibacter marisflavi</name>
    <dbReference type="NCBI Taxonomy" id="655353"/>
    <lineage>
        <taxon>Bacteria</taxon>
        <taxon>Pseudomonadati</taxon>
        <taxon>Pseudomonadota</taxon>
        <taxon>Alphaproteobacteria</taxon>
        <taxon>Hyphomicrobiales</taxon>
        <taxon>Cohaesibacteraceae</taxon>
    </lineage>
</organism>
<reference evidence="5 6" key="1">
    <citation type="submission" date="2016-10" db="EMBL/GenBank/DDBJ databases">
        <authorList>
            <person name="de Groot N.N."/>
        </authorList>
    </citation>
    <scope>NUCLEOTIDE SEQUENCE [LARGE SCALE GENOMIC DNA]</scope>
    <source>
        <strain evidence="5 6">CGMCC 1.9157</strain>
    </source>
</reference>
<dbReference type="OrthoDB" id="5291101at2"/>
<protein>
    <submittedName>
        <fullName evidence="5">Glycosyl transferase family 2</fullName>
    </submittedName>
</protein>
<dbReference type="PANTHER" id="PTHR43630:SF1">
    <property type="entry name" value="POLY-BETA-1,6-N-ACETYL-D-GLUCOSAMINE SYNTHASE"/>
    <property type="match status" value="1"/>
</dbReference>
<dbReference type="Proteomes" id="UP000199236">
    <property type="component" value="Unassembled WGS sequence"/>
</dbReference>
<keyword evidence="3 5" id="KW-0808">Transferase</keyword>
<dbReference type="CDD" id="cd00761">
    <property type="entry name" value="Glyco_tranf_GTA_type"/>
    <property type="match status" value="1"/>
</dbReference>
<dbReference type="STRING" id="655353.SAMN04488056_1327"/>
<proteinExistence type="inferred from homology"/>
<dbReference type="InterPro" id="IPR001173">
    <property type="entry name" value="Glyco_trans_2-like"/>
</dbReference>
<dbReference type="GO" id="GO:0016757">
    <property type="term" value="F:glycosyltransferase activity"/>
    <property type="evidence" value="ECO:0007669"/>
    <property type="project" value="UniProtKB-KW"/>
</dbReference>
<feature type="domain" description="Glycosyltransferase 2-like" evidence="4">
    <location>
        <begin position="7"/>
        <end position="136"/>
    </location>
</feature>
<dbReference type="AlphaFoldDB" id="A0A1I5NJE6"/>
<sequence length="314" mass="36424">MVHAEYSFVIPAYNDEKGIARHLDFFSRRQEALEVIVVDDCSTDDTEGVVARFEMPNNIKLIYHKQDQNSGPAAARNLGASLASGEYLTFIDADDMICDSFFFYIKSSVLKNGADFVIYKYHLAAHEDDPLTYEMHEVDRSFFSSIGSSRYPAGMFSLREVPGVLKTVNFPWNKTYNRDFYVKSGICFPEARYHEDIQPHWMSFLKSSYFGILGWAPPLVVHFESPEGERATNYIGEMRLQLFPMLEDISKEIQHHETNAELYAAYDGFTEDVFSWLINGLCRDESETSLFWKERYQAEIEVFKAKSQEWRREN</sequence>
<evidence type="ECO:0000256" key="3">
    <source>
        <dbReference type="ARBA" id="ARBA00022679"/>
    </source>
</evidence>
<keyword evidence="2" id="KW-0328">Glycosyltransferase</keyword>
<evidence type="ECO:0000256" key="2">
    <source>
        <dbReference type="ARBA" id="ARBA00022676"/>
    </source>
</evidence>
<gene>
    <name evidence="5" type="ORF">SAMN04488056_1327</name>
</gene>
<evidence type="ECO:0000313" key="5">
    <source>
        <dbReference type="EMBL" id="SFP21341.1"/>
    </source>
</evidence>
<dbReference type="EMBL" id="FOVR01000032">
    <property type="protein sequence ID" value="SFP21341.1"/>
    <property type="molecule type" value="Genomic_DNA"/>
</dbReference>
<dbReference type="RefSeq" id="WP_090075767.1">
    <property type="nucleotide sequence ID" value="NZ_FOVR01000032.1"/>
</dbReference>
<dbReference type="InterPro" id="IPR029044">
    <property type="entry name" value="Nucleotide-diphossugar_trans"/>
</dbReference>
<dbReference type="PANTHER" id="PTHR43630">
    <property type="entry name" value="POLY-BETA-1,6-N-ACETYL-D-GLUCOSAMINE SYNTHASE"/>
    <property type="match status" value="1"/>
</dbReference>
<dbReference type="Pfam" id="PF00535">
    <property type="entry name" value="Glycos_transf_2"/>
    <property type="match status" value="1"/>
</dbReference>
<evidence type="ECO:0000313" key="6">
    <source>
        <dbReference type="Proteomes" id="UP000199236"/>
    </source>
</evidence>
<comment type="similarity">
    <text evidence="1">Belongs to the glycosyltransferase 2 family.</text>
</comment>
<accession>A0A1I5NJE6</accession>
<dbReference type="Gene3D" id="3.90.550.10">
    <property type="entry name" value="Spore Coat Polysaccharide Biosynthesis Protein SpsA, Chain A"/>
    <property type="match status" value="1"/>
</dbReference>
<evidence type="ECO:0000259" key="4">
    <source>
        <dbReference type="Pfam" id="PF00535"/>
    </source>
</evidence>